<gene>
    <name evidence="1" type="ORF">NJ959_00900</name>
</gene>
<proteinExistence type="predicted"/>
<organism evidence="1 2">
    <name type="scientific">Limnofasciculus baicalensis BBK-W-15</name>
    <dbReference type="NCBI Taxonomy" id="2699891"/>
    <lineage>
        <taxon>Bacteria</taxon>
        <taxon>Bacillati</taxon>
        <taxon>Cyanobacteriota</taxon>
        <taxon>Cyanophyceae</taxon>
        <taxon>Coleofasciculales</taxon>
        <taxon>Coleofasciculaceae</taxon>
        <taxon>Limnofasciculus</taxon>
        <taxon>Limnofasciculus baicalensis</taxon>
    </lineage>
</organism>
<keyword evidence="2" id="KW-1185">Reference proteome</keyword>
<evidence type="ECO:0000313" key="1">
    <source>
        <dbReference type="EMBL" id="MCP2727034.1"/>
    </source>
</evidence>
<dbReference type="Proteomes" id="UP001204953">
    <property type="component" value="Unassembled WGS sequence"/>
</dbReference>
<reference evidence="1" key="1">
    <citation type="submission" date="2022-06" db="EMBL/GenBank/DDBJ databases">
        <title>New cyanobacteria of genus Symplocastrum in benthos of Lake Baikal.</title>
        <authorList>
            <person name="Sorokovikova E."/>
            <person name="Tikhonova I."/>
            <person name="Krasnopeev A."/>
            <person name="Evseev P."/>
            <person name="Gladkikh A."/>
            <person name="Belykh O."/>
        </authorList>
    </citation>
    <scope>NUCLEOTIDE SEQUENCE</scope>
    <source>
        <strain evidence="1">BBK-W-15</strain>
    </source>
</reference>
<dbReference type="AlphaFoldDB" id="A0AAE3KKG1"/>
<protein>
    <submittedName>
        <fullName evidence="1">Uncharacterized protein</fullName>
    </submittedName>
</protein>
<dbReference type="EMBL" id="JAMZMM010000004">
    <property type="protein sequence ID" value="MCP2727034.1"/>
    <property type="molecule type" value="Genomic_DNA"/>
</dbReference>
<evidence type="ECO:0000313" key="2">
    <source>
        <dbReference type="Proteomes" id="UP001204953"/>
    </source>
</evidence>
<sequence>MIIKDHFWLVKDSIQTDEQGCINLELETRSTEYRIFTNKLGQILLDPISNIPDREQWLWQNSEALASVQRGIEQAAKGEVHDLGDFSQYQDLEIED</sequence>
<comment type="caution">
    <text evidence="1">The sequence shown here is derived from an EMBL/GenBank/DDBJ whole genome shotgun (WGS) entry which is preliminary data.</text>
</comment>
<name>A0AAE3KKG1_9CYAN</name>
<dbReference type="RefSeq" id="WP_254009851.1">
    <property type="nucleotide sequence ID" value="NZ_JAMZMM010000004.1"/>
</dbReference>
<accession>A0AAE3KKG1</accession>